<keyword evidence="1 2" id="KW-0732">Signal</keyword>
<dbReference type="AlphaFoldDB" id="A0AAW1DPW9"/>
<accession>A0AAW1DPW9</accession>
<dbReference type="Pfam" id="PF01395">
    <property type="entry name" value="PBP_GOBP"/>
    <property type="match status" value="1"/>
</dbReference>
<organism evidence="3 4">
    <name type="scientific">Rhynocoris fuscipes</name>
    <dbReference type="NCBI Taxonomy" id="488301"/>
    <lineage>
        <taxon>Eukaryota</taxon>
        <taxon>Metazoa</taxon>
        <taxon>Ecdysozoa</taxon>
        <taxon>Arthropoda</taxon>
        <taxon>Hexapoda</taxon>
        <taxon>Insecta</taxon>
        <taxon>Pterygota</taxon>
        <taxon>Neoptera</taxon>
        <taxon>Paraneoptera</taxon>
        <taxon>Hemiptera</taxon>
        <taxon>Heteroptera</taxon>
        <taxon>Panheteroptera</taxon>
        <taxon>Cimicomorpha</taxon>
        <taxon>Reduviidae</taxon>
        <taxon>Harpactorinae</taxon>
        <taxon>Harpactorini</taxon>
        <taxon>Rhynocoris</taxon>
    </lineage>
</organism>
<evidence type="ECO:0000313" key="4">
    <source>
        <dbReference type="Proteomes" id="UP001461498"/>
    </source>
</evidence>
<gene>
    <name evidence="3" type="ORF">O3M35_000865</name>
</gene>
<evidence type="ECO:0000313" key="3">
    <source>
        <dbReference type="EMBL" id="KAK9512429.1"/>
    </source>
</evidence>
<sequence length="146" mass="16470">MATTLNLLLITLGFIFTSRLIYAEIDIPTMMQEAESCRTKNNMTQEEYDACFTLKIPSSPEGKCFLFCMMRFVTVVNEDGKLNIEGCKAMLAEAPASDEDKKKMQDIPELCDKEAEIKEGDPCESAYNIVMCMKKKAEEKGIQPPF</sequence>
<dbReference type="GO" id="GO:0005549">
    <property type="term" value="F:odorant binding"/>
    <property type="evidence" value="ECO:0007669"/>
    <property type="project" value="InterPro"/>
</dbReference>
<keyword evidence="4" id="KW-1185">Reference proteome</keyword>
<dbReference type="GO" id="GO:0005615">
    <property type="term" value="C:extracellular space"/>
    <property type="evidence" value="ECO:0007669"/>
    <property type="project" value="TreeGrafter"/>
</dbReference>
<feature type="chain" id="PRO_5043721435" evidence="2">
    <location>
        <begin position="24"/>
        <end position="146"/>
    </location>
</feature>
<dbReference type="CDD" id="cd23992">
    <property type="entry name" value="PBP_GOBP"/>
    <property type="match status" value="1"/>
</dbReference>
<dbReference type="EMBL" id="JAPXFL010000001">
    <property type="protein sequence ID" value="KAK9512429.1"/>
    <property type="molecule type" value="Genomic_DNA"/>
</dbReference>
<evidence type="ECO:0000256" key="2">
    <source>
        <dbReference type="SAM" id="SignalP"/>
    </source>
</evidence>
<reference evidence="3 4" key="1">
    <citation type="submission" date="2022-12" db="EMBL/GenBank/DDBJ databases">
        <title>Chromosome-level genome assembly of true bugs.</title>
        <authorList>
            <person name="Ma L."/>
            <person name="Li H."/>
        </authorList>
    </citation>
    <scope>NUCLEOTIDE SEQUENCE [LARGE SCALE GENOMIC DNA]</scope>
    <source>
        <strain evidence="3">Lab_2022b</strain>
    </source>
</reference>
<name>A0AAW1DPW9_9HEMI</name>
<dbReference type="Gene3D" id="1.10.238.20">
    <property type="entry name" value="Pheromone/general odorant binding protein domain"/>
    <property type="match status" value="1"/>
</dbReference>
<feature type="signal peptide" evidence="2">
    <location>
        <begin position="1"/>
        <end position="23"/>
    </location>
</feature>
<dbReference type="InterPro" id="IPR006170">
    <property type="entry name" value="PBP/GOBP"/>
</dbReference>
<dbReference type="SMART" id="SM00708">
    <property type="entry name" value="PhBP"/>
    <property type="match status" value="1"/>
</dbReference>
<dbReference type="PANTHER" id="PTHR11857">
    <property type="entry name" value="ODORANT BINDING PROTEIN-RELATED"/>
    <property type="match status" value="1"/>
</dbReference>
<dbReference type="InterPro" id="IPR036728">
    <property type="entry name" value="PBP_GOBP_sf"/>
</dbReference>
<protein>
    <submittedName>
        <fullName evidence="3">Uncharacterized protein</fullName>
    </submittedName>
</protein>
<comment type="caution">
    <text evidence="3">The sequence shown here is derived from an EMBL/GenBank/DDBJ whole genome shotgun (WGS) entry which is preliminary data.</text>
</comment>
<proteinExistence type="predicted"/>
<dbReference type="Proteomes" id="UP001461498">
    <property type="component" value="Unassembled WGS sequence"/>
</dbReference>
<dbReference type="SUPFAM" id="SSF47565">
    <property type="entry name" value="Insect pheromone/odorant-binding proteins"/>
    <property type="match status" value="1"/>
</dbReference>
<evidence type="ECO:0000256" key="1">
    <source>
        <dbReference type="ARBA" id="ARBA00022729"/>
    </source>
</evidence>
<dbReference type="GO" id="GO:0007608">
    <property type="term" value="P:sensory perception of smell"/>
    <property type="evidence" value="ECO:0007669"/>
    <property type="project" value="TreeGrafter"/>
</dbReference>